<organism evidence="6 7">
    <name type="scientific">Cyclobacterium xiamenense</name>
    <dbReference type="NCBI Taxonomy" id="1297121"/>
    <lineage>
        <taxon>Bacteria</taxon>
        <taxon>Pseudomonadati</taxon>
        <taxon>Bacteroidota</taxon>
        <taxon>Cytophagia</taxon>
        <taxon>Cytophagales</taxon>
        <taxon>Cyclobacteriaceae</taxon>
        <taxon>Cyclobacterium</taxon>
    </lineage>
</organism>
<dbReference type="GO" id="GO:0016020">
    <property type="term" value="C:membrane"/>
    <property type="evidence" value="ECO:0007669"/>
    <property type="project" value="UniProtKB-SubCell"/>
</dbReference>
<keyword evidence="4" id="KW-1133">Transmembrane helix</keyword>
<dbReference type="PANTHER" id="PTHR34478:SF2">
    <property type="entry name" value="MEMBRANE PROTEIN"/>
    <property type="match status" value="1"/>
</dbReference>
<dbReference type="STRING" id="1416801.SAMN05192553_102381"/>
<dbReference type="Proteomes" id="UP000199403">
    <property type="component" value="Unassembled WGS sequence"/>
</dbReference>
<comment type="similarity">
    <text evidence="2">Belongs to the LemA family.</text>
</comment>
<dbReference type="SUPFAM" id="SSF140478">
    <property type="entry name" value="LemA-like"/>
    <property type="match status" value="1"/>
</dbReference>
<evidence type="ECO:0000313" key="7">
    <source>
        <dbReference type="Proteomes" id="UP000199403"/>
    </source>
</evidence>
<proteinExistence type="inferred from homology"/>
<reference evidence="7" key="1">
    <citation type="submission" date="2016-10" db="EMBL/GenBank/DDBJ databases">
        <authorList>
            <person name="Varghese N."/>
            <person name="Submissions S."/>
        </authorList>
    </citation>
    <scope>NUCLEOTIDE SEQUENCE [LARGE SCALE GENOMIC DNA]</scope>
    <source>
        <strain evidence="7">IBRC-M 10761</strain>
    </source>
</reference>
<dbReference type="Pfam" id="PF04011">
    <property type="entry name" value="LemA"/>
    <property type="match status" value="1"/>
</dbReference>
<dbReference type="PANTHER" id="PTHR34478">
    <property type="entry name" value="PROTEIN LEMA"/>
    <property type="match status" value="1"/>
</dbReference>
<keyword evidence="5" id="KW-0472">Membrane</keyword>
<keyword evidence="7" id="KW-1185">Reference proteome</keyword>
<sequence length="182" mass="20812">MIVTIVVLGLLLIQTIVIYNRLIRLRNNAREGWSGIDVQLKRRADLVPNLVTTVKGYANHEQQLLEDITKLRNQTIADQSIPNQAKTAAELGRSLQRLLVIAEAYPELKADKNFLKLQEQLSEIENTLQKSRRYYNGTVRELNIKIESFPSNLVAKIFSFEKFDFFALTDASDRAVPEINLN</sequence>
<evidence type="ECO:0000256" key="1">
    <source>
        <dbReference type="ARBA" id="ARBA00004167"/>
    </source>
</evidence>
<evidence type="ECO:0000256" key="2">
    <source>
        <dbReference type="ARBA" id="ARBA00008854"/>
    </source>
</evidence>
<evidence type="ECO:0000256" key="3">
    <source>
        <dbReference type="ARBA" id="ARBA00022692"/>
    </source>
</evidence>
<keyword evidence="3" id="KW-0812">Transmembrane</keyword>
<gene>
    <name evidence="6" type="ORF">SAMN05192553_102381</name>
</gene>
<evidence type="ECO:0000256" key="4">
    <source>
        <dbReference type="ARBA" id="ARBA00022989"/>
    </source>
</evidence>
<evidence type="ECO:0000313" key="6">
    <source>
        <dbReference type="EMBL" id="SEJ10026.1"/>
    </source>
</evidence>
<evidence type="ECO:0000256" key="5">
    <source>
        <dbReference type="ARBA" id="ARBA00023136"/>
    </source>
</evidence>
<dbReference type="AlphaFoldDB" id="A0A1H6W2F8"/>
<dbReference type="InterPro" id="IPR007156">
    <property type="entry name" value="MamQ_LemA"/>
</dbReference>
<dbReference type="EMBL" id="FNZH01000002">
    <property type="protein sequence ID" value="SEJ10026.1"/>
    <property type="molecule type" value="Genomic_DNA"/>
</dbReference>
<dbReference type="OrthoDB" id="9804152at2"/>
<dbReference type="RefSeq" id="WP_092171207.1">
    <property type="nucleotide sequence ID" value="NZ_FNZH01000002.1"/>
</dbReference>
<dbReference type="Gene3D" id="1.20.1440.20">
    <property type="entry name" value="LemA-like domain"/>
    <property type="match status" value="1"/>
</dbReference>
<accession>A0A1H6W2F8</accession>
<protein>
    <submittedName>
        <fullName evidence="6">LemA protein</fullName>
    </submittedName>
</protein>
<name>A0A1H6W2F8_9BACT</name>
<dbReference type="InterPro" id="IPR023353">
    <property type="entry name" value="LemA-like_dom_sf"/>
</dbReference>
<comment type="subcellular location">
    <subcellularLocation>
        <location evidence="1">Membrane</location>
        <topology evidence="1">Single-pass membrane protein</topology>
    </subcellularLocation>
</comment>